<dbReference type="InterPro" id="IPR012348">
    <property type="entry name" value="RNR-like"/>
</dbReference>
<dbReference type="AlphaFoldDB" id="A0A162K8Y0"/>
<dbReference type="Gene3D" id="1.10.620.20">
    <property type="entry name" value="Ribonucleotide Reductase, subunit A"/>
    <property type="match status" value="1"/>
</dbReference>
<accession>A0A162K8Y0</accession>
<evidence type="ECO:0000313" key="1">
    <source>
        <dbReference type="EMBL" id="KYO50723.1"/>
    </source>
</evidence>
<protein>
    <submittedName>
        <fullName evidence="1">Ferritin</fullName>
    </submittedName>
</protein>
<name>A0A162K8Y0_9PROT</name>
<evidence type="ECO:0000313" key="2">
    <source>
        <dbReference type="Proteomes" id="UP000075787"/>
    </source>
</evidence>
<dbReference type="InterPro" id="IPR009078">
    <property type="entry name" value="Ferritin-like_SF"/>
</dbReference>
<dbReference type="CDD" id="cd00657">
    <property type="entry name" value="Ferritin_like"/>
    <property type="match status" value="1"/>
</dbReference>
<dbReference type="Proteomes" id="UP000075787">
    <property type="component" value="Unassembled WGS sequence"/>
</dbReference>
<gene>
    <name evidence="1" type="ORF">AUP44_11555</name>
</gene>
<dbReference type="GeneID" id="97242894"/>
<dbReference type="OrthoDB" id="5500270at2"/>
<dbReference type="EMBL" id="LPZR01000193">
    <property type="protein sequence ID" value="KYO50723.1"/>
    <property type="molecule type" value="Genomic_DNA"/>
</dbReference>
<reference evidence="1 2" key="1">
    <citation type="submission" date="2015-12" db="EMBL/GenBank/DDBJ databases">
        <title>Genome sequence of Tistrella mobilis MCCC 1A02139.</title>
        <authorList>
            <person name="Lu L."/>
            <person name="Lai Q."/>
            <person name="Shao Z."/>
            <person name="Qian P."/>
        </authorList>
    </citation>
    <scope>NUCLEOTIDE SEQUENCE [LARGE SCALE GENOMIC DNA]</scope>
    <source>
        <strain evidence="1 2">MCCC 1A02139</strain>
    </source>
</reference>
<dbReference type="RefSeq" id="WP_062767536.1">
    <property type="nucleotide sequence ID" value="NZ_CP121045.1"/>
</dbReference>
<proteinExistence type="predicted"/>
<dbReference type="GO" id="GO:0016491">
    <property type="term" value="F:oxidoreductase activity"/>
    <property type="evidence" value="ECO:0007669"/>
    <property type="project" value="InterPro"/>
</dbReference>
<sequence length="371" mass="41347">MPETTSVSRSGAFRAVGPAGFLDQIRVPRYAERTDLFDEIIAETHRHFWDPLDTAYIRFDEPFDMATETVMPASIVPELNSAVADRLTAQQRVWFANESARWWLSSVLHGEQGALSLSASLCHMLADPGVVEYAANQAREEARHVTAFSRYIHTRWGSPMPASDVLGGLLKELVDLTDVPRKIVGMQLLVEGLAMGIFASLHSKSQDPVLRRLTQLVMTDEAFHHRAGKLWGRDALPMMDEKARNGVEDWAAQCFQILMFNMLHPSQKQALYAPLGLDWEWVRDAMKESYTSDVRRAEMSESTNVFRVLVKTLLHAGIITDRTRPLYAQWVDLGALAGEGEGTVGDAIAAEGLEFLAGVNAARRSRHETAA</sequence>
<comment type="caution">
    <text evidence="1">The sequence shown here is derived from an EMBL/GenBank/DDBJ whole genome shotgun (WGS) entry which is preliminary data.</text>
</comment>
<organism evidence="1 2">
    <name type="scientific">Tistrella mobilis</name>
    <dbReference type="NCBI Taxonomy" id="171437"/>
    <lineage>
        <taxon>Bacteria</taxon>
        <taxon>Pseudomonadati</taxon>
        <taxon>Pseudomonadota</taxon>
        <taxon>Alphaproteobacteria</taxon>
        <taxon>Geminicoccales</taxon>
        <taxon>Geminicoccaceae</taxon>
        <taxon>Tistrella</taxon>
    </lineage>
</organism>
<dbReference type="SUPFAM" id="SSF47240">
    <property type="entry name" value="Ferritin-like"/>
    <property type="match status" value="1"/>
</dbReference>